<dbReference type="Pfam" id="PF15949">
    <property type="entry name" value="DUF4757"/>
    <property type="match status" value="1"/>
</dbReference>
<gene>
    <name evidence="3" type="ORF">XENORESO_014617</name>
</gene>
<dbReference type="PANTHER" id="PTHR46767:SF1">
    <property type="entry name" value="LIM DOMAIN ONLY PROTEIN 7"/>
    <property type="match status" value="1"/>
</dbReference>
<sequence length="166" mass="18352">MEVCATQQFFCVTGGSGTFHSCCSDTEADFDFRMADNNNSISYRRSLVITPKASAQFNQFLPTKDKQSGYVPAPLRKKRAERYEDNRRSWASSSYAEDEDMPTSRQKSGSSSDDSECNISPWFSSAPSSSATSSSHSHKHETPAQTTLVVGKRLIQLHDCDDASSL</sequence>
<protein>
    <recommendedName>
        <fullName evidence="2">DUF4757 domain-containing protein</fullName>
    </recommendedName>
</protein>
<dbReference type="Proteomes" id="UP001444071">
    <property type="component" value="Unassembled WGS sequence"/>
</dbReference>
<evidence type="ECO:0000256" key="1">
    <source>
        <dbReference type="SAM" id="MobiDB-lite"/>
    </source>
</evidence>
<accession>A0ABV0VL09</accession>
<feature type="domain" description="DUF4757" evidence="2">
    <location>
        <begin position="42"/>
        <end position="116"/>
    </location>
</feature>
<evidence type="ECO:0000313" key="4">
    <source>
        <dbReference type="Proteomes" id="UP001444071"/>
    </source>
</evidence>
<dbReference type="InterPro" id="IPR029978">
    <property type="entry name" value="LMO-7"/>
</dbReference>
<feature type="region of interest" description="Disordered" evidence="1">
    <location>
        <begin position="64"/>
        <end position="147"/>
    </location>
</feature>
<keyword evidence="4" id="KW-1185">Reference proteome</keyword>
<reference evidence="3 4" key="1">
    <citation type="submission" date="2021-06" db="EMBL/GenBank/DDBJ databases">
        <authorList>
            <person name="Palmer J.M."/>
        </authorList>
    </citation>
    <scope>NUCLEOTIDE SEQUENCE [LARGE SCALE GENOMIC DNA]</scope>
    <source>
        <strain evidence="3 4">XR_2019</strain>
        <tissue evidence="3">Muscle</tissue>
    </source>
</reference>
<name>A0ABV0VL09_9TELE</name>
<dbReference type="EMBL" id="JAHRIM010000048">
    <property type="protein sequence ID" value="MEQ2257927.1"/>
    <property type="molecule type" value="Genomic_DNA"/>
</dbReference>
<organism evidence="3 4">
    <name type="scientific">Xenotaenia resolanae</name>
    <dbReference type="NCBI Taxonomy" id="208358"/>
    <lineage>
        <taxon>Eukaryota</taxon>
        <taxon>Metazoa</taxon>
        <taxon>Chordata</taxon>
        <taxon>Craniata</taxon>
        <taxon>Vertebrata</taxon>
        <taxon>Euteleostomi</taxon>
        <taxon>Actinopterygii</taxon>
        <taxon>Neopterygii</taxon>
        <taxon>Teleostei</taxon>
        <taxon>Neoteleostei</taxon>
        <taxon>Acanthomorphata</taxon>
        <taxon>Ovalentaria</taxon>
        <taxon>Atherinomorphae</taxon>
        <taxon>Cyprinodontiformes</taxon>
        <taxon>Goodeidae</taxon>
        <taxon>Xenotaenia</taxon>
    </lineage>
</organism>
<evidence type="ECO:0000259" key="2">
    <source>
        <dbReference type="Pfam" id="PF15949"/>
    </source>
</evidence>
<feature type="compositionally biased region" description="Low complexity" evidence="1">
    <location>
        <begin position="103"/>
        <end position="135"/>
    </location>
</feature>
<evidence type="ECO:0000313" key="3">
    <source>
        <dbReference type="EMBL" id="MEQ2257927.1"/>
    </source>
</evidence>
<comment type="caution">
    <text evidence="3">The sequence shown here is derived from an EMBL/GenBank/DDBJ whole genome shotgun (WGS) entry which is preliminary data.</text>
</comment>
<dbReference type="InterPro" id="IPR031865">
    <property type="entry name" value="DUF4757"/>
</dbReference>
<proteinExistence type="predicted"/>
<dbReference type="PANTHER" id="PTHR46767">
    <property type="entry name" value="LIM DOMAIN ONLY PROTEIN 7"/>
    <property type="match status" value="1"/>
</dbReference>